<protein>
    <submittedName>
        <fullName evidence="2">Uncharacterized protein</fullName>
    </submittedName>
</protein>
<accession>A0A2T5MA26</accession>
<sequence>MSTRCQSFGVCSTHLRLIRVRSSTMETSTVRTASLPNIHTMITDQVYIPRNIHTTIHRSVHDSLAHSPRPIYLSLPLLRSALMLVHTYIALSGSSGVRHPYPYVLLSIHFTASTRNRSLLIDPYPPKVTPHRTTPPHHTTDKNAADSWRPYDPLNRLRPTGSR</sequence>
<comment type="caution">
    <text evidence="2">The sequence shown here is derived from an EMBL/GenBank/DDBJ whole genome shotgun (WGS) entry which is preliminary data.</text>
</comment>
<dbReference type="AlphaFoldDB" id="A0A2T5MA26"/>
<dbReference type="GeneID" id="63817977"/>
<dbReference type="VEuPathDB" id="FungiDB:P175DRAFT_077310"/>
<evidence type="ECO:0000313" key="3">
    <source>
        <dbReference type="Proteomes" id="UP000244073"/>
    </source>
</evidence>
<proteinExistence type="predicted"/>
<feature type="region of interest" description="Disordered" evidence="1">
    <location>
        <begin position="122"/>
        <end position="163"/>
    </location>
</feature>
<evidence type="ECO:0000313" key="2">
    <source>
        <dbReference type="EMBL" id="PTU25381.1"/>
    </source>
</evidence>
<dbReference type="RefSeq" id="XP_040756773.1">
    <property type="nucleotide sequence ID" value="XM_040901093.1"/>
</dbReference>
<dbReference type="Proteomes" id="UP000244073">
    <property type="component" value="Unassembled WGS sequence"/>
</dbReference>
<dbReference type="EMBL" id="MSFN02000001">
    <property type="protein sequence ID" value="PTU25381.1"/>
    <property type="molecule type" value="Genomic_DNA"/>
</dbReference>
<name>A0A2T5MA26_9EURO</name>
<evidence type="ECO:0000256" key="1">
    <source>
        <dbReference type="SAM" id="MobiDB-lite"/>
    </source>
</evidence>
<gene>
    <name evidence="2" type="ORF">P175DRAFT_077310</name>
</gene>
<reference evidence="2 3" key="1">
    <citation type="journal article" date="2018" name="Proc. Natl. Acad. Sci. U.S.A.">
        <title>Linking secondary metabolites to gene clusters through genome sequencing of six diverse Aspergillus species.</title>
        <authorList>
            <person name="Kaerboelling I."/>
            <person name="Vesth T.C."/>
            <person name="Frisvad J.C."/>
            <person name="Nybo J.L."/>
            <person name="Theobald S."/>
            <person name="Kuo A."/>
            <person name="Bowyer P."/>
            <person name="Matsuda Y."/>
            <person name="Mondo S."/>
            <person name="Lyhne E.K."/>
            <person name="Kogle M.E."/>
            <person name="Clum A."/>
            <person name="Lipzen A."/>
            <person name="Salamov A."/>
            <person name="Ngan C.Y."/>
            <person name="Daum C."/>
            <person name="Chiniquy J."/>
            <person name="Barry K."/>
            <person name="LaButti K."/>
            <person name="Haridas S."/>
            <person name="Simmons B.A."/>
            <person name="Magnuson J.K."/>
            <person name="Mortensen U.H."/>
            <person name="Larsen T.O."/>
            <person name="Grigoriev I.V."/>
            <person name="Baker S.E."/>
            <person name="Andersen M.R."/>
        </authorList>
    </citation>
    <scope>NUCLEOTIDE SEQUENCE [LARGE SCALE GENOMIC DNA]</scope>
    <source>
        <strain evidence="2 3">IBT 24754</strain>
    </source>
</reference>
<organism evidence="2 3">
    <name type="scientific">Aspergillus ochraceoroseus IBT 24754</name>
    <dbReference type="NCBI Taxonomy" id="1392256"/>
    <lineage>
        <taxon>Eukaryota</taxon>
        <taxon>Fungi</taxon>
        <taxon>Dikarya</taxon>
        <taxon>Ascomycota</taxon>
        <taxon>Pezizomycotina</taxon>
        <taxon>Eurotiomycetes</taxon>
        <taxon>Eurotiomycetidae</taxon>
        <taxon>Eurotiales</taxon>
        <taxon>Aspergillaceae</taxon>
        <taxon>Aspergillus</taxon>
        <taxon>Aspergillus subgen. Nidulantes</taxon>
    </lineage>
</organism>